<evidence type="ECO:0000313" key="1">
    <source>
        <dbReference type="EMBL" id="QFI63766.1"/>
    </source>
</evidence>
<dbReference type="Proteomes" id="UP000325385">
    <property type="component" value="Chromosome"/>
</dbReference>
<accession>A0A5P6NCS6</accession>
<proteinExistence type="predicted"/>
<gene>
    <name evidence="1" type="ORF">D0Y83_11195</name>
</gene>
<dbReference type="AlphaFoldDB" id="A0A5P6NCS6"/>
<dbReference type="EMBL" id="CP032228">
    <property type="protein sequence ID" value="QFI63766.1"/>
    <property type="molecule type" value="Genomic_DNA"/>
</dbReference>
<sequence length="81" mass="8987">MRLDPKKLMVNRDLHSGYIRHEEASGRQTYSVEVVEQHNGALVYFEAVTSQASAIARASQLADCFAHCEYVGQVGEPSHVP</sequence>
<evidence type="ECO:0000313" key="2">
    <source>
        <dbReference type="Proteomes" id="UP000325385"/>
    </source>
</evidence>
<name>A0A5P6NCS6_9SPHN</name>
<dbReference type="RefSeq" id="WP_151885901.1">
    <property type="nucleotide sequence ID" value="NZ_CP032228.1"/>
</dbReference>
<protein>
    <submittedName>
        <fullName evidence="1">Uncharacterized protein</fullName>
    </submittedName>
</protein>
<dbReference type="GeneID" id="69697873"/>
<organism evidence="1 2">
    <name type="scientific">Qipengyuania flava</name>
    <dbReference type="NCBI Taxonomy" id="192812"/>
    <lineage>
        <taxon>Bacteria</taxon>
        <taxon>Pseudomonadati</taxon>
        <taxon>Pseudomonadota</taxon>
        <taxon>Alphaproteobacteria</taxon>
        <taxon>Sphingomonadales</taxon>
        <taxon>Erythrobacteraceae</taxon>
        <taxon>Qipengyuania</taxon>
    </lineage>
</organism>
<reference evidence="2" key="1">
    <citation type="submission" date="2018-09" db="EMBL/GenBank/DDBJ databases">
        <title>Nocardia yunnanensis sp. nov., an actinomycete isolated from a soil sample.</title>
        <authorList>
            <person name="Zhang J."/>
        </authorList>
    </citation>
    <scope>NUCLEOTIDE SEQUENCE [LARGE SCALE GENOMIC DNA]</scope>
    <source>
        <strain evidence="2">21-3</strain>
    </source>
</reference>